<gene>
    <name evidence="1" type="ORF">PTE30175_05615</name>
</gene>
<accession>A0A5E4ZHC2</accession>
<name>A0A5E4ZHC2_9BURK</name>
<evidence type="ECO:0000313" key="1">
    <source>
        <dbReference type="EMBL" id="VVE59710.1"/>
    </source>
</evidence>
<dbReference type="NCBIfam" id="NF047595">
    <property type="entry name" value="IS66_ISRel24_TnpA"/>
    <property type="match status" value="1"/>
</dbReference>
<dbReference type="OrthoDB" id="8941909at2"/>
<protein>
    <submittedName>
        <fullName evidence="1">Transposase</fullName>
    </submittedName>
</protein>
<dbReference type="Pfam" id="PF01527">
    <property type="entry name" value="HTH_Tnp_1"/>
    <property type="match status" value="1"/>
</dbReference>
<sequence length="161" mass="17684">MTQTDSDTAYLAVTLVGRDGKRRYDSQSKRRLVEACLQPGVSVAGLALKAGVNANLLRRWIKLHQQRCGMTVAREVVEDTPTLVVPSPFVEIQHRAVVERTGIVQTCPKPARPSPRAPVRSQLTVEMPNGITLRLDCTGQDAPLVSAMIETLGRCDVQARR</sequence>
<dbReference type="GO" id="GO:0003677">
    <property type="term" value="F:DNA binding"/>
    <property type="evidence" value="ECO:0007669"/>
    <property type="project" value="InterPro"/>
</dbReference>
<dbReference type="Proteomes" id="UP000414233">
    <property type="component" value="Unassembled WGS sequence"/>
</dbReference>
<dbReference type="GO" id="GO:0004803">
    <property type="term" value="F:transposase activity"/>
    <property type="evidence" value="ECO:0007669"/>
    <property type="project" value="InterPro"/>
</dbReference>
<dbReference type="EMBL" id="CABPRZ010000057">
    <property type="protein sequence ID" value="VVE59710.1"/>
    <property type="molecule type" value="Genomic_DNA"/>
</dbReference>
<organism evidence="1 2">
    <name type="scientific">Pandoraea terrae</name>
    <dbReference type="NCBI Taxonomy" id="1537710"/>
    <lineage>
        <taxon>Bacteria</taxon>
        <taxon>Pseudomonadati</taxon>
        <taxon>Pseudomonadota</taxon>
        <taxon>Betaproteobacteria</taxon>
        <taxon>Burkholderiales</taxon>
        <taxon>Burkholderiaceae</taxon>
        <taxon>Pandoraea</taxon>
    </lineage>
</organism>
<dbReference type="RefSeq" id="WP_150700324.1">
    <property type="nucleotide sequence ID" value="NZ_CABPRZ010000057.1"/>
</dbReference>
<proteinExistence type="predicted"/>
<dbReference type="InterPro" id="IPR002514">
    <property type="entry name" value="Transposase_8"/>
</dbReference>
<keyword evidence="2" id="KW-1185">Reference proteome</keyword>
<dbReference type="SUPFAM" id="SSF46689">
    <property type="entry name" value="Homeodomain-like"/>
    <property type="match status" value="1"/>
</dbReference>
<dbReference type="GO" id="GO:0006313">
    <property type="term" value="P:DNA transposition"/>
    <property type="evidence" value="ECO:0007669"/>
    <property type="project" value="InterPro"/>
</dbReference>
<evidence type="ECO:0000313" key="2">
    <source>
        <dbReference type="Proteomes" id="UP000414233"/>
    </source>
</evidence>
<dbReference type="InterPro" id="IPR009057">
    <property type="entry name" value="Homeodomain-like_sf"/>
</dbReference>
<reference evidence="1 2" key="1">
    <citation type="submission" date="2019-08" db="EMBL/GenBank/DDBJ databases">
        <authorList>
            <person name="Peeters C."/>
        </authorList>
    </citation>
    <scope>NUCLEOTIDE SEQUENCE [LARGE SCALE GENOMIC DNA]</scope>
    <source>
        <strain evidence="1 2">LMG 30175</strain>
    </source>
</reference>
<dbReference type="AlphaFoldDB" id="A0A5E4ZHC2"/>